<dbReference type="SUPFAM" id="SSF48452">
    <property type="entry name" value="TPR-like"/>
    <property type="match status" value="1"/>
</dbReference>
<keyword evidence="3" id="KW-0732">Signal</keyword>
<evidence type="ECO:0000313" key="8">
    <source>
        <dbReference type="EMBL" id="SEV99393.1"/>
    </source>
</evidence>
<reference evidence="9" key="1">
    <citation type="submission" date="2016-10" db="EMBL/GenBank/DDBJ databases">
        <authorList>
            <person name="Varghese N."/>
            <person name="Submissions S."/>
        </authorList>
    </citation>
    <scope>NUCLEOTIDE SEQUENCE [LARGE SCALE GENOMIC DNA]</scope>
    <source>
        <strain evidence="9">DSM 3695</strain>
    </source>
</reference>
<evidence type="ECO:0000256" key="1">
    <source>
        <dbReference type="ARBA" id="ARBA00004442"/>
    </source>
</evidence>
<dbReference type="Pfam" id="PF14322">
    <property type="entry name" value="SusD-like_3"/>
    <property type="match status" value="1"/>
</dbReference>
<dbReference type="Gene3D" id="1.25.40.390">
    <property type="match status" value="2"/>
</dbReference>
<evidence type="ECO:0000256" key="4">
    <source>
        <dbReference type="ARBA" id="ARBA00023136"/>
    </source>
</evidence>
<dbReference type="Proteomes" id="UP000199310">
    <property type="component" value="Unassembled WGS sequence"/>
</dbReference>
<dbReference type="Pfam" id="PF07980">
    <property type="entry name" value="SusD_RagB"/>
    <property type="match status" value="1"/>
</dbReference>
<evidence type="ECO:0000313" key="9">
    <source>
        <dbReference type="Proteomes" id="UP000199310"/>
    </source>
</evidence>
<comment type="subcellular location">
    <subcellularLocation>
        <location evidence="1">Cell outer membrane</location>
    </subcellularLocation>
</comment>
<dbReference type="STRING" id="29529.SAMN04488122_0113"/>
<protein>
    <submittedName>
        <fullName evidence="8">SusD family protein</fullName>
    </submittedName>
</protein>
<name>A0A1I0NE60_9BACT</name>
<keyword evidence="4" id="KW-0472">Membrane</keyword>
<evidence type="ECO:0000259" key="6">
    <source>
        <dbReference type="Pfam" id="PF07980"/>
    </source>
</evidence>
<comment type="similarity">
    <text evidence="2">Belongs to the SusD family.</text>
</comment>
<dbReference type="OrthoDB" id="697229at2"/>
<dbReference type="AlphaFoldDB" id="A0A1I0NE60"/>
<dbReference type="InterPro" id="IPR011990">
    <property type="entry name" value="TPR-like_helical_dom_sf"/>
</dbReference>
<sequence length="464" mass="52680">MKRLIHFILCGLVITGTVSCKKYLEIVPKGQKIPQTFEDYQALVESSDAHVFDYDKQNMIANDFYLLASAQITVNLSSINFNWKEASDRVQYTVDDGGYNAAYKGIFVYNVLVNNVKNATTGTQADKDRLIAQAKVGRSMLYFYLITSYAKMYDPATAATDPGVFLNTSDNMEATMKQVSVKEMYDFILNDLNEALPFLPEKPVDAFFAGKGAGYALLSRVHLFMKDYASAATFAEEALKQNSALFDYVNYYNENKVLADGSATSINIPRYEFKNPENYNFNYGSQYMRSQGMYLSMLRNSDSTQYDKGDARLKVNYVNVMFGIEKIWAYRRLDDVNAAGIRTPEMYYIKAECLARAGKYADAMSALNTVRRKRIIPAFYTDVTASNLNDAIALIRREFKCEYRGTGMVYLDLRRFNNDLQFKATVTKKEGEVTYSITPESHIWIMPFSLNAMAHSEGLIQNSK</sequence>
<dbReference type="InterPro" id="IPR012944">
    <property type="entry name" value="SusD_RagB_dom"/>
</dbReference>
<feature type="domain" description="RagB/SusD" evidence="6">
    <location>
        <begin position="338"/>
        <end position="439"/>
    </location>
</feature>
<proteinExistence type="inferred from homology"/>
<evidence type="ECO:0000256" key="2">
    <source>
        <dbReference type="ARBA" id="ARBA00006275"/>
    </source>
</evidence>
<dbReference type="RefSeq" id="WP_089889123.1">
    <property type="nucleotide sequence ID" value="NZ_FOJG01000001.1"/>
</dbReference>
<dbReference type="InterPro" id="IPR033985">
    <property type="entry name" value="SusD-like_N"/>
</dbReference>
<feature type="domain" description="SusD-like N-terminal" evidence="7">
    <location>
        <begin position="22"/>
        <end position="223"/>
    </location>
</feature>
<keyword evidence="9" id="KW-1185">Reference proteome</keyword>
<gene>
    <name evidence="8" type="ORF">SAMN04488122_0113</name>
</gene>
<keyword evidence="5" id="KW-0998">Cell outer membrane</keyword>
<dbReference type="EMBL" id="FOJG01000001">
    <property type="protein sequence ID" value="SEV99393.1"/>
    <property type="molecule type" value="Genomic_DNA"/>
</dbReference>
<evidence type="ECO:0000256" key="3">
    <source>
        <dbReference type="ARBA" id="ARBA00022729"/>
    </source>
</evidence>
<organism evidence="8 9">
    <name type="scientific">Chitinophaga arvensicola</name>
    <dbReference type="NCBI Taxonomy" id="29529"/>
    <lineage>
        <taxon>Bacteria</taxon>
        <taxon>Pseudomonadati</taxon>
        <taxon>Bacteroidota</taxon>
        <taxon>Chitinophagia</taxon>
        <taxon>Chitinophagales</taxon>
        <taxon>Chitinophagaceae</taxon>
        <taxon>Chitinophaga</taxon>
    </lineage>
</organism>
<dbReference type="PROSITE" id="PS51257">
    <property type="entry name" value="PROKAR_LIPOPROTEIN"/>
    <property type="match status" value="1"/>
</dbReference>
<accession>A0A1I0NE60</accession>
<evidence type="ECO:0000259" key="7">
    <source>
        <dbReference type="Pfam" id="PF14322"/>
    </source>
</evidence>
<dbReference type="GO" id="GO:0009279">
    <property type="term" value="C:cell outer membrane"/>
    <property type="evidence" value="ECO:0007669"/>
    <property type="project" value="UniProtKB-SubCell"/>
</dbReference>
<evidence type="ECO:0000256" key="5">
    <source>
        <dbReference type="ARBA" id="ARBA00023237"/>
    </source>
</evidence>